<dbReference type="InterPro" id="IPR014720">
    <property type="entry name" value="dsRBD_dom"/>
</dbReference>
<evidence type="ECO:0000256" key="1">
    <source>
        <dbReference type="ARBA" id="ARBA00022737"/>
    </source>
</evidence>
<dbReference type="PANTHER" id="PTHR46031:SF37">
    <property type="entry name" value="DRBM DOMAIN-CONTAINING PROTEIN"/>
    <property type="match status" value="1"/>
</dbReference>
<feature type="non-terminal residue" evidence="7">
    <location>
        <position position="1"/>
    </location>
</feature>
<feature type="region of interest" description="Disordered" evidence="4">
    <location>
        <begin position="39"/>
        <end position="119"/>
    </location>
</feature>
<feature type="domain" description="DRBM" evidence="5">
    <location>
        <begin position="218"/>
        <end position="285"/>
    </location>
</feature>
<reference evidence="6" key="1">
    <citation type="journal article" date="2020" name="Plant Biotechnol. J.">
        <title>The pomegranate (Punica granatum L.) draft genome dissects genetic divergence between soft- and hard-seeded cultivars.</title>
        <authorList>
            <person name="Luo X."/>
            <person name="Li H."/>
            <person name="Wu Z."/>
            <person name="Yao W."/>
            <person name="Zhao P."/>
            <person name="Cao D."/>
            <person name="Yu H."/>
            <person name="Li K."/>
            <person name="Poudel K."/>
            <person name="Zhao D."/>
            <person name="Zhang F."/>
            <person name="Xia X."/>
            <person name="Chen L."/>
            <person name="Wang Q."/>
            <person name="Jing D."/>
            <person name="Cao S."/>
        </authorList>
    </citation>
    <scope>NUCLEOTIDE SEQUENCE [LARGE SCALE GENOMIC DNA]</scope>
    <source>
        <strain evidence="6">cv. Tunisia</strain>
    </source>
</reference>
<keyword evidence="2 3" id="KW-0694">RNA-binding</keyword>
<dbReference type="Pfam" id="PF00035">
    <property type="entry name" value="dsrm"/>
    <property type="match status" value="2"/>
</dbReference>
<feature type="compositionally biased region" description="Polar residues" evidence="4">
    <location>
        <begin position="1"/>
        <end position="10"/>
    </location>
</feature>
<organism evidence="6 7">
    <name type="scientific">Punica granatum</name>
    <name type="common">Pomegranate</name>
    <dbReference type="NCBI Taxonomy" id="22663"/>
    <lineage>
        <taxon>Eukaryota</taxon>
        <taxon>Viridiplantae</taxon>
        <taxon>Streptophyta</taxon>
        <taxon>Embryophyta</taxon>
        <taxon>Tracheophyta</taxon>
        <taxon>Spermatophyta</taxon>
        <taxon>Magnoliopsida</taxon>
        <taxon>eudicotyledons</taxon>
        <taxon>Gunneridae</taxon>
        <taxon>Pentapetalae</taxon>
        <taxon>rosids</taxon>
        <taxon>malvids</taxon>
        <taxon>Myrtales</taxon>
        <taxon>Lythraceae</taxon>
        <taxon>Punica</taxon>
    </lineage>
</organism>
<feature type="compositionally biased region" description="Low complexity" evidence="4">
    <location>
        <begin position="97"/>
        <end position="107"/>
    </location>
</feature>
<dbReference type="GeneID" id="116212463"/>
<protein>
    <submittedName>
        <fullName evidence="7">Double-stranded RNA-binding protein 1-like</fullName>
    </submittedName>
</protein>
<name>A0A6P8E8T6_PUNGR</name>
<dbReference type="SMART" id="SM00358">
    <property type="entry name" value="DSRM"/>
    <property type="match status" value="2"/>
</dbReference>
<evidence type="ECO:0000313" key="7">
    <source>
        <dbReference type="RefSeq" id="XP_031402949.1"/>
    </source>
</evidence>
<dbReference type="Proteomes" id="UP000515151">
    <property type="component" value="Chromosome 6"/>
</dbReference>
<keyword evidence="1" id="KW-0677">Repeat</keyword>
<evidence type="ECO:0000259" key="5">
    <source>
        <dbReference type="PROSITE" id="PS50137"/>
    </source>
</evidence>
<dbReference type="RefSeq" id="XP_031402949.1">
    <property type="nucleotide sequence ID" value="XM_031547089.1"/>
</dbReference>
<evidence type="ECO:0000256" key="3">
    <source>
        <dbReference type="PROSITE-ProRule" id="PRU00266"/>
    </source>
</evidence>
<dbReference type="SUPFAM" id="SSF54768">
    <property type="entry name" value="dsRNA-binding domain-like"/>
    <property type="match status" value="2"/>
</dbReference>
<evidence type="ECO:0000313" key="6">
    <source>
        <dbReference type="Proteomes" id="UP000515151"/>
    </source>
</evidence>
<evidence type="ECO:0000256" key="2">
    <source>
        <dbReference type="ARBA" id="ARBA00022884"/>
    </source>
</evidence>
<dbReference type="AlphaFoldDB" id="A0A6P8E8T6"/>
<dbReference type="OrthoDB" id="5988181at2759"/>
<dbReference type="GO" id="GO:0003723">
    <property type="term" value="F:RNA binding"/>
    <property type="evidence" value="ECO:0007669"/>
    <property type="project" value="UniProtKB-UniRule"/>
</dbReference>
<feature type="region of interest" description="Disordered" evidence="4">
    <location>
        <begin position="1"/>
        <end position="25"/>
    </location>
</feature>
<evidence type="ECO:0000256" key="4">
    <source>
        <dbReference type="SAM" id="MobiDB-lite"/>
    </source>
</evidence>
<sequence length="441" mass="47896">RRQRTHSSQALDRERHTPLPPSVTIGLFPFLRRNVRTKGRFQRVPSAQTASPCRCSARTASPAGAQPELPPAAGAQPELPPAAGAKPELPSPAGAKPELPSPAAAQPELPPPAAQPELHPAAASPRVVLDRHAYKNRLQELAHKSSLPTPAYSTVNEGLGHLPRFRATVVVDGKSYTSPRTFLHRKEAEQDVARIAYEILLEKVNNEQLPPVHEDLIFSKSIMNEFATKMHLEMPTYMTRQLEGETPLFESSLIFNSVTYPACVGKNKKEAEQLAARAAIQSLRGKSESEALLAPIIKSKARVYASLNANGSNNNAVPVVEAATHNGGTSMGKDTEALPDDTMLTFVAPRHQFTALPGETSVGLNLPITFVPASSDQQCDGPPSSSRKRRKNKKKASKRARFDGMVAGDVDLFNQAAECLVDVPVKVNHVKYNFCEGRTEM</sequence>
<feature type="domain" description="DRBM" evidence="5">
    <location>
        <begin position="133"/>
        <end position="202"/>
    </location>
</feature>
<dbReference type="PANTHER" id="PTHR46031">
    <property type="match status" value="1"/>
</dbReference>
<gene>
    <name evidence="7" type="primary">LOC116212463</name>
</gene>
<dbReference type="Gene3D" id="3.30.160.20">
    <property type="match status" value="2"/>
</dbReference>
<dbReference type="CDD" id="cd00048">
    <property type="entry name" value="DSRM_SF"/>
    <property type="match status" value="1"/>
</dbReference>
<reference evidence="7" key="2">
    <citation type="submission" date="2025-08" db="UniProtKB">
        <authorList>
            <consortium name="RefSeq"/>
        </authorList>
    </citation>
    <scope>IDENTIFICATION</scope>
    <source>
        <tissue evidence="7">Leaf</tissue>
    </source>
</reference>
<keyword evidence="6" id="KW-1185">Reference proteome</keyword>
<proteinExistence type="predicted"/>
<feature type="compositionally biased region" description="Basic residues" evidence="4">
    <location>
        <begin position="386"/>
        <end position="399"/>
    </location>
</feature>
<feature type="region of interest" description="Disordered" evidence="4">
    <location>
        <begin position="373"/>
        <end position="400"/>
    </location>
</feature>
<dbReference type="PROSITE" id="PS50137">
    <property type="entry name" value="DS_RBD"/>
    <property type="match status" value="2"/>
</dbReference>
<accession>A0A6P8E8T6</accession>